<dbReference type="InterPro" id="IPR003593">
    <property type="entry name" value="AAA+_ATPase"/>
</dbReference>
<dbReference type="PANTHER" id="PTHR42960:SF1">
    <property type="entry name" value="YCF46 PROTEIN"/>
    <property type="match status" value="1"/>
</dbReference>
<dbReference type="Gene3D" id="3.40.50.300">
    <property type="entry name" value="P-loop containing nucleotide triphosphate hydrolases"/>
    <property type="match status" value="1"/>
</dbReference>
<dbReference type="Gene3D" id="1.10.8.60">
    <property type="match status" value="1"/>
</dbReference>
<gene>
    <name evidence="9" type="primary">ycf46</name>
</gene>
<protein>
    <recommendedName>
        <fullName evidence="7">Uncharacterized AAA domain-containing protein ycf46</fullName>
    </recommendedName>
</protein>
<evidence type="ECO:0000256" key="4">
    <source>
        <dbReference type="ARBA" id="ARBA00022741"/>
    </source>
</evidence>
<dbReference type="Pfam" id="PF00004">
    <property type="entry name" value="AAA"/>
    <property type="match status" value="1"/>
</dbReference>
<evidence type="ECO:0000256" key="1">
    <source>
        <dbReference type="ARBA" id="ARBA00004229"/>
    </source>
</evidence>
<dbReference type="GO" id="GO:0016887">
    <property type="term" value="F:ATP hydrolysis activity"/>
    <property type="evidence" value="ECO:0007669"/>
    <property type="project" value="InterPro"/>
</dbReference>
<dbReference type="EMBL" id="MF401423">
    <property type="protein sequence ID" value="ATJ02827.1"/>
    <property type="molecule type" value="Genomic_DNA"/>
</dbReference>
<geneLocation type="plastid" evidence="9"/>
<evidence type="ECO:0000256" key="5">
    <source>
        <dbReference type="ARBA" id="ARBA00022840"/>
    </source>
</evidence>
<dbReference type="GO" id="GO:0005524">
    <property type="term" value="F:ATP binding"/>
    <property type="evidence" value="ECO:0007669"/>
    <property type="project" value="UniProtKB-KW"/>
</dbReference>
<keyword evidence="4" id="KW-0547">Nucleotide-binding</keyword>
<dbReference type="SUPFAM" id="SSF52540">
    <property type="entry name" value="P-loop containing nucleoside triphosphate hydrolases"/>
    <property type="match status" value="2"/>
</dbReference>
<dbReference type="InterPro" id="IPR027417">
    <property type="entry name" value="P-loop_NTPase"/>
</dbReference>
<proteinExistence type="inferred from homology"/>
<keyword evidence="5" id="KW-0067">ATP-binding</keyword>
<evidence type="ECO:0000256" key="2">
    <source>
        <dbReference type="ARBA" id="ARBA00022528"/>
    </source>
</evidence>
<evidence type="ECO:0000259" key="8">
    <source>
        <dbReference type="SMART" id="SM00382"/>
    </source>
</evidence>
<feature type="domain" description="AAA+ ATPase" evidence="8">
    <location>
        <begin position="256"/>
        <end position="391"/>
    </location>
</feature>
<evidence type="ECO:0000256" key="6">
    <source>
        <dbReference type="ARBA" id="ARBA00038088"/>
    </source>
</evidence>
<comment type="subcellular location">
    <subcellularLocation>
        <location evidence="1">Plastid</location>
        <location evidence="1">Chloroplast</location>
    </subcellularLocation>
</comment>
<dbReference type="InterPro" id="IPR003959">
    <property type="entry name" value="ATPase_AAA_core"/>
</dbReference>
<evidence type="ECO:0000256" key="3">
    <source>
        <dbReference type="ARBA" id="ARBA00022640"/>
    </source>
</evidence>
<reference evidence="9" key="1">
    <citation type="journal article" date="2017" name="Mitochondrial DNA Part B Resour">
        <title>Characterization of the complete plastid genome of Porphyridium purpureum strain CCMP1328.</title>
        <authorList>
            <person name="Bi G."/>
        </authorList>
    </citation>
    <scope>NUCLEOTIDE SEQUENCE</scope>
</reference>
<dbReference type="InterPro" id="IPR052381">
    <property type="entry name" value="AAA_domain_protein"/>
</dbReference>
<organism evidence="9">
    <name type="scientific">Porphyridium purpureum</name>
    <name type="common">Red alga</name>
    <name type="synonym">Porphyridium cruentum</name>
    <dbReference type="NCBI Taxonomy" id="35688"/>
    <lineage>
        <taxon>Eukaryota</taxon>
        <taxon>Rhodophyta</taxon>
        <taxon>Bangiophyceae</taxon>
        <taxon>Porphyridiales</taxon>
        <taxon>Porphyridiaceae</taxon>
        <taxon>Porphyridium</taxon>
    </lineage>
</organism>
<evidence type="ECO:0000256" key="7">
    <source>
        <dbReference type="ARBA" id="ARBA00040480"/>
    </source>
</evidence>
<evidence type="ECO:0000313" key="9">
    <source>
        <dbReference type="EMBL" id="ATJ02827.1"/>
    </source>
</evidence>
<sequence>MHFTKELNLLLKSRYPIIYISTNEELRLEYNINQLLSDEDWNMNIWDFVQGYYHNPNDNGKGKRNPLEALDHIDEQYNIYTKSFFILKDFDKFLSDIGISRKLKNLYNKLKLREDLIVSNQINIPEELREIIHVVSFPLPNKYEIREEVTQLSNAVNLTLTKEFIEKLVNLFEGFNLEKIRKLFITILAEEYKIKSNYNRIILLEKQQVINRTNILELCITDQYLNDVGGLYNLKQWLKLRKNSFSRKAELYGLPSPRGLMLIGIQGTGKTLTAKAIANEWELPLLKLDIGKLFGGIVGESESNIREMIKIAEAMAPCIIWIDEIDKAFTGIYSQGDSGTTSRVFASLTTWLSEKVSKVFIVATANNIEFLPPELIRKGRFDEIFFVGLPSVIERIEIFKVLLKKVRPNTYLDYDIKYLSKISENFSGAEIEQVVIESMYVAYKYQRYQFLTDDIVNVIKGFIPLAYSNQNEINKLQNLVDSGKISK</sequence>
<dbReference type="CDD" id="cd19507">
    <property type="entry name" value="RecA-like_Ycf46-like"/>
    <property type="match status" value="1"/>
</dbReference>
<keyword evidence="2" id="KW-0150">Chloroplast</keyword>
<name>A0A343KNS9_PORPP</name>
<dbReference type="GO" id="GO:0009507">
    <property type="term" value="C:chloroplast"/>
    <property type="evidence" value="ECO:0007669"/>
    <property type="project" value="UniProtKB-SubCell"/>
</dbReference>
<keyword evidence="3 9" id="KW-0934">Plastid</keyword>
<dbReference type="PANTHER" id="PTHR42960">
    <property type="entry name" value="YCF46 PROTEIN"/>
    <property type="match status" value="1"/>
</dbReference>
<accession>A0A343KNS9</accession>
<comment type="similarity">
    <text evidence="6">Belongs to the AAA ATPase family. Highly divergent.</text>
</comment>
<dbReference type="AlphaFoldDB" id="A0A343KNS9"/>
<dbReference type="SMART" id="SM00382">
    <property type="entry name" value="AAA"/>
    <property type="match status" value="1"/>
</dbReference>